<dbReference type="NCBIfam" id="NF041518">
    <property type="entry name" value="choice_anch_Q"/>
    <property type="match status" value="1"/>
</dbReference>
<reference evidence="1 2" key="1">
    <citation type="submission" date="2024-09" db="EMBL/GenBank/DDBJ databases">
        <authorList>
            <person name="Sun Q."/>
            <person name="Mori K."/>
        </authorList>
    </citation>
    <scope>NUCLEOTIDE SEQUENCE [LARGE SCALE GENOMIC DNA]</scope>
    <source>
        <strain evidence="1 2">KCTC 23076</strain>
    </source>
</reference>
<name>A0ABV6RZI9_9GAMM</name>
<dbReference type="RefSeq" id="WP_386675963.1">
    <property type="nucleotide sequence ID" value="NZ_JBHLTG010000011.1"/>
</dbReference>
<evidence type="ECO:0000313" key="2">
    <source>
        <dbReference type="Proteomes" id="UP001589896"/>
    </source>
</evidence>
<sequence length="481" mass="51093">MLVLAGANITVTHLTFDDGVVFDNSDGQGIRGPKYELSGAIAVTSNGTNAHISDNVFTDVGVGVKTYGFGSKVLHNTFRDLRIAFRGMDSGSETSYGALGVSANNSNIEIAYNDFINCRSTNSPYGADGGAIEIEGFAHDKDNITIHHNYSRGSQGFVEVTETTSSGVVIRNNVSDDYQQFVAWDTTTHPTGYLAVNNTVVRRHSSGLSRLFDIYYYREPGPAPSADWITIRNNIFYTPNRSTLGVFDFPHDHNLFYGGTNPVGFPLGSGDLISDPRFVNFASGDLRLSVASPAVDNGAAAGSSTDLDGNATGIGAGSDIGAFERQAAPTFGANAVADGGFESQLTVTASSSPWNSQGSLSYGVDVNAGKARSGQDNGWIATSGSSSWGALRQTVAVTPNTNYRMTAWVRNSGNFDQAWIGAKTIGGAVLNEVRHGKAPQYNRFTVTFNSGSNSSVVLHVGFWGVNSTAWEQIDDVALQAF</sequence>
<accession>A0ABV6RZI9</accession>
<evidence type="ECO:0000313" key="1">
    <source>
        <dbReference type="EMBL" id="MFC0682186.1"/>
    </source>
</evidence>
<dbReference type="Gene3D" id="2.160.20.10">
    <property type="entry name" value="Single-stranded right-handed beta-helix, Pectin lyase-like"/>
    <property type="match status" value="1"/>
</dbReference>
<proteinExistence type="predicted"/>
<organism evidence="1 2">
    <name type="scientific">Lysobacter korlensis</name>
    <dbReference type="NCBI Taxonomy" id="553636"/>
    <lineage>
        <taxon>Bacteria</taxon>
        <taxon>Pseudomonadati</taxon>
        <taxon>Pseudomonadota</taxon>
        <taxon>Gammaproteobacteria</taxon>
        <taxon>Lysobacterales</taxon>
        <taxon>Lysobacteraceae</taxon>
        <taxon>Lysobacter</taxon>
    </lineage>
</organism>
<dbReference type="InterPro" id="IPR059226">
    <property type="entry name" value="Choice_anch_Q_dom"/>
</dbReference>
<dbReference type="EMBL" id="JBHLTG010000011">
    <property type="protein sequence ID" value="MFC0682186.1"/>
    <property type="molecule type" value="Genomic_DNA"/>
</dbReference>
<dbReference type="SUPFAM" id="SSF51126">
    <property type="entry name" value="Pectin lyase-like"/>
    <property type="match status" value="1"/>
</dbReference>
<dbReference type="Gene3D" id="2.60.120.260">
    <property type="entry name" value="Galactose-binding domain-like"/>
    <property type="match status" value="1"/>
</dbReference>
<dbReference type="InterPro" id="IPR012334">
    <property type="entry name" value="Pectin_lyas_fold"/>
</dbReference>
<gene>
    <name evidence="1" type="ORF">ACFFGH_30515</name>
</gene>
<comment type="caution">
    <text evidence="1">The sequence shown here is derived from an EMBL/GenBank/DDBJ whole genome shotgun (WGS) entry which is preliminary data.</text>
</comment>
<dbReference type="SMART" id="SM00710">
    <property type="entry name" value="PbH1"/>
    <property type="match status" value="4"/>
</dbReference>
<dbReference type="InterPro" id="IPR006626">
    <property type="entry name" value="PbH1"/>
</dbReference>
<protein>
    <submittedName>
        <fullName evidence="1">Choice-of-anchor Q domain-containing protein</fullName>
    </submittedName>
</protein>
<dbReference type="InterPro" id="IPR011050">
    <property type="entry name" value="Pectin_lyase_fold/virulence"/>
</dbReference>
<keyword evidence="2" id="KW-1185">Reference proteome</keyword>
<dbReference type="Proteomes" id="UP001589896">
    <property type="component" value="Unassembled WGS sequence"/>
</dbReference>